<reference evidence="2 3" key="1">
    <citation type="submission" date="2019-04" db="EMBL/GenBank/DDBJ databases">
        <title>Streptomyces sp. nov. Bv016 isolated from bark of Buahinia variegata.</title>
        <authorList>
            <person name="Kanchanasin P."/>
            <person name="Tanasupawat S."/>
            <person name="Yuki M."/>
            <person name="Kudo T."/>
        </authorList>
    </citation>
    <scope>NUCLEOTIDE SEQUENCE [LARGE SCALE GENOMIC DNA]</scope>
    <source>
        <strain evidence="2 3">JCM 4765</strain>
    </source>
</reference>
<organism evidence="2 3">
    <name type="scientific">Streptomyces griseoluteus</name>
    <dbReference type="NCBI Taxonomy" id="29306"/>
    <lineage>
        <taxon>Bacteria</taxon>
        <taxon>Bacillati</taxon>
        <taxon>Actinomycetota</taxon>
        <taxon>Actinomycetes</taxon>
        <taxon>Kitasatosporales</taxon>
        <taxon>Streptomycetaceae</taxon>
        <taxon>Streptomyces</taxon>
    </lineage>
</organism>
<dbReference type="EMBL" id="SRRU01000018">
    <property type="protein sequence ID" value="TGN73532.1"/>
    <property type="molecule type" value="Genomic_DNA"/>
</dbReference>
<evidence type="ECO:0000313" key="2">
    <source>
        <dbReference type="EMBL" id="TGN73532.1"/>
    </source>
</evidence>
<feature type="transmembrane region" description="Helical" evidence="1">
    <location>
        <begin position="36"/>
        <end position="58"/>
    </location>
</feature>
<protein>
    <submittedName>
        <fullName evidence="2">Uncharacterized protein</fullName>
    </submittedName>
</protein>
<comment type="caution">
    <text evidence="2">The sequence shown here is derived from an EMBL/GenBank/DDBJ whole genome shotgun (WGS) entry which is preliminary data.</text>
</comment>
<keyword evidence="1" id="KW-0812">Transmembrane</keyword>
<keyword evidence="1" id="KW-1133">Transmembrane helix</keyword>
<feature type="transmembrane region" description="Helical" evidence="1">
    <location>
        <begin position="156"/>
        <end position="176"/>
    </location>
</feature>
<name>A0A4Z1CWP2_STRGP</name>
<proteinExistence type="predicted"/>
<evidence type="ECO:0000313" key="3">
    <source>
        <dbReference type="Proteomes" id="UP000298513"/>
    </source>
</evidence>
<feature type="transmembrane region" description="Helical" evidence="1">
    <location>
        <begin position="128"/>
        <end position="150"/>
    </location>
</feature>
<keyword evidence="1" id="KW-0472">Membrane</keyword>
<keyword evidence="3" id="KW-1185">Reference proteome</keyword>
<evidence type="ECO:0000256" key="1">
    <source>
        <dbReference type="SAM" id="Phobius"/>
    </source>
</evidence>
<sequence>MSSRSRGVRAARVAVAAVLPGELALAACLVAGVRPPGWALAGAEALVLAVLLLEAWVLRSLYVAARARGADRRAARRSAVQEAVPVTVRRLILHELRALASLGRWVRRGTHGVRPGDLAAAYTGPQTAMMYGLLFVMVIETVGLAFLIPWPVVHRVILVLDLYGVVLVLALHAACVTRPHVVRPDGSLRIRYGALFDLAVPPDAVASVRVDRRYPEGRLITLSEDGVLDLIVGSQTSVTLELNRPLPFTRPLGATEKAHTIRFHADDPRALVSALRQPARAHRSVPTTQTDR</sequence>
<accession>A0A4Z1CWP2</accession>
<gene>
    <name evidence="2" type="ORF">E5082_31435</name>
</gene>
<dbReference type="RefSeq" id="WP_135794626.1">
    <property type="nucleotide sequence ID" value="NZ_JBEPFF010000024.1"/>
</dbReference>
<dbReference type="AlphaFoldDB" id="A0A4Z1CWP2"/>
<dbReference type="Proteomes" id="UP000298513">
    <property type="component" value="Unassembled WGS sequence"/>
</dbReference>